<dbReference type="AlphaFoldDB" id="A0A2P2NW44"/>
<proteinExistence type="predicted"/>
<reference evidence="1" key="1">
    <citation type="submission" date="2018-02" db="EMBL/GenBank/DDBJ databases">
        <title>Rhizophora mucronata_Transcriptome.</title>
        <authorList>
            <person name="Meera S.P."/>
            <person name="Sreeshan A."/>
            <person name="Augustine A."/>
        </authorList>
    </citation>
    <scope>NUCLEOTIDE SEQUENCE</scope>
    <source>
        <tissue evidence="1">Leaf</tissue>
    </source>
</reference>
<dbReference type="EMBL" id="GGEC01066186">
    <property type="protein sequence ID" value="MBX46670.1"/>
    <property type="molecule type" value="Transcribed_RNA"/>
</dbReference>
<evidence type="ECO:0000313" key="1">
    <source>
        <dbReference type="EMBL" id="MBX46670.1"/>
    </source>
</evidence>
<accession>A0A2P2NW44</accession>
<organism evidence="1">
    <name type="scientific">Rhizophora mucronata</name>
    <name type="common">Asiatic mangrove</name>
    <dbReference type="NCBI Taxonomy" id="61149"/>
    <lineage>
        <taxon>Eukaryota</taxon>
        <taxon>Viridiplantae</taxon>
        <taxon>Streptophyta</taxon>
        <taxon>Embryophyta</taxon>
        <taxon>Tracheophyta</taxon>
        <taxon>Spermatophyta</taxon>
        <taxon>Magnoliopsida</taxon>
        <taxon>eudicotyledons</taxon>
        <taxon>Gunneridae</taxon>
        <taxon>Pentapetalae</taxon>
        <taxon>rosids</taxon>
        <taxon>fabids</taxon>
        <taxon>Malpighiales</taxon>
        <taxon>Rhizophoraceae</taxon>
        <taxon>Rhizophora</taxon>
    </lineage>
</organism>
<name>A0A2P2NW44_RHIMU</name>
<protein>
    <submittedName>
        <fullName evidence="1">Uncharacterized protein</fullName>
    </submittedName>
</protein>
<sequence length="33" mass="4011">MRKCSKNLNVIYCHLRILILQHWSCIIGYYNTI</sequence>